<keyword evidence="2" id="KW-1133">Transmembrane helix</keyword>
<organism evidence="3 4">
    <name type="scientific">Corynebacterium intestinale</name>
    <dbReference type="NCBI Taxonomy" id="2943492"/>
    <lineage>
        <taxon>Bacteria</taxon>
        <taxon>Bacillati</taxon>
        <taxon>Actinomycetota</taxon>
        <taxon>Actinomycetes</taxon>
        <taxon>Mycobacteriales</taxon>
        <taxon>Corynebacteriaceae</taxon>
        <taxon>Corynebacterium</taxon>
    </lineage>
</organism>
<keyword evidence="3" id="KW-0723">Serine/threonine-protein kinase</keyword>
<keyword evidence="2" id="KW-0472">Membrane</keyword>
<evidence type="ECO:0000256" key="2">
    <source>
        <dbReference type="SAM" id="Phobius"/>
    </source>
</evidence>
<reference evidence="3 4" key="1">
    <citation type="submission" date="2022-05" db="EMBL/GenBank/DDBJ databases">
        <title>Corynebacterium sp. B5-R-101 sp. nov., isolated from human feces.</title>
        <authorList>
            <person name="Shamsuzzaman M."/>
            <person name="Dahal R.H."/>
        </authorList>
    </citation>
    <scope>NUCLEOTIDE SEQUENCE [LARGE SCALE GENOMIC DNA]</scope>
    <source>
        <strain evidence="3 4">B5-R-101</strain>
    </source>
</reference>
<evidence type="ECO:0000313" key="3">
    <source>
        <dbReference type="EMBL" id="MCL8494055.1"/>
    </source>
</evidence>
<protein>
    <submittedName>
        <fullName evidence="3">Serine/threonine protein kinase</fullName>
    </submittedName>
</protein>
<keyword evidence="3" id="KW-0418">Kinase</keyword>
<evidence type="ECO:0000256" key="1">
    <source>
        <dbReference type="SAM" id="MobiDB-lite"/>
    </source>
</evidence>
<name>A0ABT0TAN7_9CORY</name>
<feature type="transmembrane region" description="Helical" evidence="2">
    <location>
        <begin position="271"/>
        <end position="293"/>
    </location>
</feature>
<feature type="compositionally biased region" description="Low complexity" evidence="1">
    <location>
        <begin position="246"/>
        <end position="259"/>
    </location>
</feature>
<feature type="compositionally biased region" description="Low complexity" evidence="1">
    <location>
        <begin position="205"/>
        <end position="226"/>
    </location>
</feature>
<accession>A0ABT0TAN7</accession>
<keyword evidence="4" id="KW-1185">Reference proteome</keyword>
<evidence type="ECO:0000313" key="4">
    <source>
        <dbReference type="Proteomes" id="UP001203579"/>
    </source>
</evidence>
<keyword evidence="3" id="KW-0808">Transferase</keyword>
<sequence length="419" mass="44290">MLPEFFTTQHQLRQKAVLDQGADSTLFLVEDPSHDEMLVEIYAPEHRGVLRQSGIMGQLQHSAIAPIVGTGTMNSGQEFFVRRSLPGEQLSNFTSSGVGAHHLSREEALAVFAPLADATDFLLNKGRANYAIRALNPRRIILTDNRSNAFFAAVGPASTNEAPNATAKEAIDRLARIVAAACPSFRAAAAYPSAAAVVDSLRSAGTTSTNTAGANTSGTNTAATGTPQWQPEQPYSPAPQEGWGTQPQPQVAAPAPAKGSTKRKSTSKKKVFAGLGVGLLLLALIGGLLWFFLGRPAWSEAEQALVDDHPGLISSRPGGEGFSGATCDAREPEDGQDAKITCVGDGVGYSVARYGDVAKRDAAAPTQDAQELSNGQCTVRSYDVSDTEPVFYMGAEDSTDAVLVWGEDAEELRLNMPLC</sequence>
<comment type="caution">
    <text evidence="3">The sequence shown here is derived from an EMBL/GenBank/DDBJ whole genome shotgun (WGS) entry which is preliminary data.</text>
</comment>
<dbReference type="RefSeq" id="WP_070522755.1">
    <property type="nucleotide sequence ID" value="NZ_JAMFTR010000006.1"/>
</dbReference>
<dbReference type="EMBL" id="JAMKFF010000006">
    <property type="protein sequence ID" value="MCL8494055.1"/>
    <property type="molecule type" value="Genomic_DNA"/>
</dbReference>
<keyword evidence="2" id="KW-0812">Transmembrane</keyword>
<proteinExistence type="predicted"/>
<dbReference type="GO" id="GO:0004674">
    <property type="term" value="F:protein serine/threonine kinase activity"/>
    <property type="evidence" value="ECO:0007669"/>
    <property type="project" value="UniProtKB-KW"/>
</dbReference>
<feature type="region of interest" description="Disordered" evidence="1">
    <location>
        <begin position="205"/>
        <end position="265"/>
    </location>
</feature>
<dbReference type="Proteomes" id="UP001203579">
    <property type="component" value="Unassembled WGS sequence"/>
</dbReference>
<gene>
    <name evidence="3" type="ORF">M5J06_07915</name>
</gene>